<dbReference type="Gene3D" id="3.90.70.10">
    <property type="entry name" value="Cysteine proteinases"/>
    <property type="match status" value="1"/>
</dbReference>
<dbReference type="STRING" id="168384.SAMN05660368_03437"/>
<evidence type="ECO:0000259" key="1">
    <source>
        <dbReference type="Pfam" id="PF13529"/>
    </source>
</evidence>
<sequence>MMKMYLKKSVVWMLLSLIGIIFAGNSERAEIEYAESQADNLILTKAEYPASYEIENFPVLYQMPELPTGCEITALTMLLNYYGLPAEKVEMATGYLPTLLSAETYVGEDGKMYGNDMNQYFIGNPTTQNGIICGTGAIITAANDFLLDYGSTLRATDQTGTAVEELYHMVSRGIPVMVWCTIGMENRSPVQGWYTENGTYVDWSRNDHGAVLIGYTSDTVKIADPISGIVEYDRKQFESVFASRKGQCVILEEK</sequence>
<accession>C6LKG4</accession>
<dbReference type="OrthoDB" id="1164310at2"/>
<dbReference type="Pfam" id="PF13529">
    <property type="entry name" value="Peptidase_C39_2"/>
    <property type="match status" value="1"/>
</dbReference>
<feature type="domain" description="Peptidase C39-like" evidence="1">
    <location>
        <begin position="56"/>
        <end position="225"/>
    </location>
</feature>
<evidence type="ECO:0000313" key="3">
    <source>
        <dbReference type="Proteomes" id="UP000005561"/>
    </source>
</evidence>
<dbReference type="PANTHER" id="PTHR37806:SF1">
    <property type="entry name" value="PEPTIDASE C39-LIKE DOMAIN-CONTAINING PROTEIN"/>
    <property type="match status" value="1"/>
</dbReference>
<dbReference type="Proteomes" id="UP000005561">
    <property type="component" value="Unassembled WGS sequence"/>
</dbReference>
<dbReference type="EMBL" id="ACCL02000024">
    <property type="protein sequence ID" value="EET58863.1"/>
    <property type="molecule type" value="Genomic_DNA"/>
</dbReference>
<dbReference type="AlphaFoldDB" id="C6LKG4"/>
<name>C6LKG4_9FIRM</name>
<dbReference type="PANTHER" id="PTHR37806">
    <property type="entry name" value="LMO0724 PROTEIN"/>
    <property type="match status" value="1"/>
</dbReference>
<proteinExistence type="predicted"/>
<dbReference type="InterPro" id="IPR039564">
    <property type="entry name" value="Peptidase_C39-like"/>
</dbReference>
<gene>
    <name evidence="2" type="ORF">BRYFOR_09151</name>
</gene>
<reference evidence="2" key="1">
    <citation type="submission" date="2009-07" db="EMBL/GenBank/DDBJ databases">
        <authorList>
            <person name="Weinstock G."/>
            <person name="Sodergren E."/>
            <person name="Clifton S."/>
            <person name="Fulton L."/>
            <person name="Fulton B."/>
            <person name="Courtney L."/>
            <person name="Fronick C."/>
            <person name="Harrison M."/>
            <person name="Strong C."/>
            <person name="Farmer C."/>
            <person name="Delahaunty K."/>
            <person name="Markovic C."/>
            <person name="Hall O."/>
            <person name="Minx P."/>
            <person name="Tomlinson C."/>
            <person name="Mitreva M."/>
            <person name="Nelson J."/>
            <person name="Hou S."/>
            <person name="Wollam A."/>
            <person name="Pepin K.H."/>
            <person name="Johnson M."/>
            <person name="Bhonagiri V."/>
            <person name="Nash W.E."/>
            <person name="Warren W."/>
            <person name="Chinwalla A."/>
            <person name="Mardis E.R."/>
            <person name="Wilson R.K."/>
        </authorList>
    </citation>
    <scope>NUCLEOTIDE SEQUENCE [LARGE SCALE GENOMIC DNA]</scope>
    <source>
        <strain evidence="2">DSM 14469</strain>
    </source>
</reference>
<organism evidence="2 3">
    <name type="scientific">Marvinbryantia formatexigens DSM 14469</name>
    <dbReference type="NCBI Taxonomy" id="478749"/>
    <lineage>
        <taxon>Bacteria</taxon>
        <taxon>Bacillati</taxon>
        <taxon>Bacillota</taxon>
        <taxon>Clostridia</taxon>
        <taxon>Lachnospirales</taxon>
        <taxon>Lachnospiraceae</taxon>
        <taxon>Marvinbryantia</taxon>
    </lineage>
</organism>
<comment type="caution">
    <text evidence="2">The sequence shown here is derived from an EMBL/GenBank/DDBJ whole genome shotgun (WGS) entry which is preliminary data.</text>
</comment>
<keyword evidence="3" id="KW-1185">Reference proteome</keyword>
<evidence type="ECO:0000313" key="2">
    <source>
        <dbReference type="EMBL" id="EET58863.1"/>
    </source>
</evidence>
<dbReference type="eggNOG" id="COG4990">
    <property type="taxonomic scope" value="Bacteria"/>
</dbReference>
<dbReference type="RefSeq" id="WP_006863913.1">
    <property type="nucleotide sequence ID" value="NZ_ACCL02000024.1"/>
</dbReference>
<protein>
    <recommendedName>
        <fullName evidence="1">Peptidase C39-like domain-containing protein</fullName>
    </recommendedName>
</protein>